<feature type="compositionally biased region" description="Polar residues" evidence="1">
    <location>
        <begin position="45"/>
        <end position="61"/>
    </location>
</feature>
<feature type="region of interest" description="Disordered" evidence="1">
    <location>
        <begin position="138"/>
        <end position="258"/>
    </location>
</feature>
<evidence type="ECO:0000313" key="3">
    <source>
        <dbReference type="Proteomes" id="UP001433268"/>
    </source>
</evidence>
<proteinExistence type="predicted"/>
<evidence type="ECO:0000313" key="2">
    <source>
        <dbReference type="EMBL" id="KAK8089499.1"/>
    </source>
</evidence>
<dbReference type="EMBL" id="JAQQWN010000004">
    <property type="protein sequence ID" value="KAK8089499.1"/>
    <property type="molecule type" value="Genomic_DNA"/>
</dbReference>
<reference evidence="2 3" key="1">
    <citation type="submission" date="2023-01" db="EMBL/GenBank/DDBJ databases">
        <title>Analysis of 21 Apiospora genomes using comparative genomics revels a genus with tremendous synthesis potential of carbohydrate active enzymes and secondary metabolites.</title>
        <authorList>
            <person name="Sorensen T."/>
        </authorList>
    </citation>
    <scope>NUCLEOTIDE SEQUENCE [LARGE SCALE GENOMIC DNA]</scope>
    <source>
        <strain evidence="2 3">CBS 114990</strain>
    </source>
</reference>
<protein>
    <submittedName>
        <fullName evidence="2">Uncharacterized protein</fullName>
    </submittedName>
</protein>
<feature type="compositionally biased region" description="Polar residues" evidence="1">
    <location>
        <begin position="211"/>
        <end position="222"/>
    </location>
</feature>
<sequence length="258" mass="28892">MPIRNPFATLVTRRPGNDENLRPDLLPPTKDAAHPGFERVDTVGSKASSALSMRSAKNQDNGDYKMSVVNDSGVYLPPSPSEEKGLWPRRPAAPSRTSMDTRSSIGDIEHFSISRESFDSYRRSFFGRALTYHAGYLGQVSGNRPRPPRQSLDSARFPRMPRSSVRDRFFDPEPPTAEEAFEEVGLNDDQKQPPQQQPRKRGFFAKFSDASEPNTHSHTQGMSRFIPGRKRAQSGQGAELGNMERPKSSHSQEGEEMQ</sequence>
<dbReference type="RefSeq" id="XP_066672393.1">
    <property type="nucleotide sequence ID" value="XM_066808775.1"/>
</dbReference>
<dbReference type="Proteomes" id="UP001433268">
    <property type="component" value="Unassembled WGS sequence"/>
</dbReference>
<dbReference type="GeneID" id="92041835"/>
<accession>A0ABR1X247</accession>
<name>A0ABR1X247_9PEZI</name>
<organism evidence="2 3">
    <name type="scientific">Apiospora hydei</name>
    <dbReference type="NCBI Taxonomy" id="1337664"/>
    <lineage>
        <taxon>Eukaryota</taxon>
        <taxon>Fungi</taxon>
        <taxon>Dikarya</taxon>
        <taxon>Ascomycota</taxon>
        <taxon>Pezizomycotina</taxon>
        <taxon>Sordariomycetes</taxon>
        <taxon>Xylariomycetidae</taxon>
        <taxon>Amphisphaeriales</taxon>
        <taxon>Apiosporaceae</taxon>
        <taxon>Apiospora</taxon>
    </lineage>
</organism>
<comment type="caution">
    <text evidence="2">The sequence shown here is derived from an EMBL/GenBank/DDBJ whole genome shotgun (WGS) entry which is preliminary data.</text>
</comment>
<feature type="compositionally biased region" description="Basic and acidic residues" evidence="1">
    <location>
        <begin position="31"/>
        <end position="41"/>
    </location>
</feature>
<gene>
    <name evidence="2" type="ORF">PG997_004460</name>
</gene>
<keyword evidence="3" id="KW-1185">Reference proteome</keyword>
<feature type="compositionally biased region" description="Basic and acidic residues" evidence="1">
    <location>
        <begin position="242"/>
        <end position="258"/>
    </location>
</feature>
<feature type="region of interest" description="Disordered" evidence="1">
    <location>
        <begin position="1"/>
        <end position="102"/>
    </location>
</feature>
<evidence type="ECO:0000256" key="1">
    <source>
        <dbReference type="SAM" id="MobiDB-lite"/>
    </source>
</evidence>